<accession>A0ABU4MDG6</accession>
<name>A0ABU4MDG6_9ACTN</name>
<evidence type="ECO:0000313" key="2">
    <source>
        <dbReference type="Proteomes" id="UP001272987"/>
    </source>
</evidence>
<organism evidence="1 2">
    <name type="scientific">Streptomyces acidiscabies</name>
    <dbReference type="NCBI Taxonomy" id="42234"/>
    <lineage>
        <taxon>Bacteria</taxon>
        <taxon>Bacillati</taxon>
        <taxon>Actinomycetota</taxon>
        <taxon>Actinomycetes</taxon>
        <taxon>Kitasatosporales</taxon>
        <taxon>Streptomycetaceae</taxon>
        <taxon>Streptomyces</taxon>
    </lineage>
</organism>
<comment type="caution">
    <text evidence="1">The sequence shown here is derived from an EMBL/GenBank/DDBJ whole genome shotgun (WGS) entry which is preliminary data.</text>
</comment>
<dbReference type="RefSeq" id="WP_319167825.1">
    <property type="nucleotide sequence ID" value="NZ_JARAWP010000077.1"/>
</dbReference>
<evidence type="ECO:0000313" key="1">
    <source>
        <dbReference type="EMBL" id="MDX3026179.1"/>
    </source>
</evidence>
<gene>
    <name evidence="1" type="ORF">PV666_51245</name>
</gene>
<keyword evidence="2" id="KW-1185">Reference proteome</keyword>
<dbReference type="EMBL" id="JARAWP010000077">
    <property type="protein sequence ID" value="MDX3026179.1"/>
    <property type="molecule type" value="Genomic_DNA"/>
</dbReference>
<reference evidence="1 2" key="1">
    <citation type="journal article" date="2023" name="Microb. Genom.">
        <title>Mesoterricola silvestris gen. nov., sp. nov., Mesoterricola sediminis sp. nov., Geothrix oryzae sp. nov., Geothrix edaphica sp. nov., Geothrix rubra sp. nov., and Geothrix limicola sp. nov., six novel members of Acidobacteriota isolated from soils.</title>
        <authorList>
            <person name="Weisberg A.J."/>
            <person name="Pearce E."/>
            <person name="Kramer C.G."/>
            <person name="Chang J.H."/>
            <person name="Clarke C.R."/>
        </authorList>
    </citation>
    <scope>NUCLEOTIDE SEQUENCE [LARGE SCALE GENOMIC DNA]</scope>
    <source>
        <strain evidence="1 2">NB05-1H</strain>
    </source>
</reference>
<protein>
    <submittedName>
        <fullName evidence="1">Uncharacterized protein</fullName>
    </submittedName>
</protein>
<sequence length="108" mass="11906">MYEEAEVRRAAWDLYVALHNLADGQSFGEVLTSVQDATLGDIDDVLSQLDRCQEVLRLRHPDLVLQVHDTVASWADHPADRLVRLIPLLDALAVIAGSSLPLQVPPTV</sequence>
<proteinExistence type="predicted"/>
<dbReference type="Proteomes" id="UP001272987">
    <property type="component" value="Unassembled WGS sequence"/>
</dbReference>